<protein>
    <submittedName>
        <fullName evidence="2">Uncharacterized protein</fullName>
    </submittedName>
</protein>
<organism evidence="2 3">
    <name type="scientific">Eutypa lata (strain UCR-EL1)</name>
    <name type="common">Grapevine dieback disease fungus</name>
    <name type="synonym">Eutypa armeniacae</name>
    <dbReference type="NCBI Taxonomy" id="1287681"/>
    <lineage>
        <taxon>Eukaryota</taxon>
        <taxon>Fungi</taxon>
        <taxon>Dikarya</taxon>
        <taxon>Ascomycota</taxon>
        <taxon>Pezizomycotina</taxon>
        <taxon>Sordariomycetes</taxon>
        <taxon>Xylariomycetidae</taxon>
        <taxon>Xylariales</taxon>
        <taxon>Diatrypaceae</taxon>
        <taxon>Eutypa</taxon>
    </lineage>
</organism>
<dbReference type="KEGG" id="ela:UCREL1_1096"/>
<feature type="transmembrane region" description="Helical" evidence="1">
    <location>
        <begin position="201"/>
        <end position="218"/>
    </location>
</feature>
<keyword evidence="1" id="KW-0472">Membrane</keyword>
<name>M7T5E3_EUTLA</name>
<feature type="transmembrane region" description="Helical" evidence="1">
    <location>
        <begin position="171"/>
        <end position="195"/>
    </location>
</feature>
<keyword evidence="3" id="KW-1185">Reference proteome</keyword>
<evidence type="ECO:0000313" key="3">
    <source>
        <dbReference type="Proteomes" id="UP000012174"/>
    </source>
</evidence>
<evidence type="ECO:0000256" key="1">
    <source>
        <dbReference type="SAM" id="Phobius"/>
    </source>
</evidence>
<dbReference type="HOGENOM" id="CLU_1138005_0_0_1"/>
<sequence>MTTPSDHVRQRSSNHASFALDSSDYVNLSDAVRAANEEEPVQQRPFLNTPIGRFLAHFIHVTHLIITLPQRVTGFVWRTLFRQHRCRHIMSTAYTDKRVLEANMDDTHPMHLGPACWLSDLTLSFTYQDFCGFCGSPMKNDLSTPRIVEGGQARAAAPVGLLEGMNLRHRVLLMSTELFFLASVAMMSAMGAVAYSKRMPIYDGYLTSAGITFAGYWLSYWQPRLGMLTTWGWMGRLLCQLIVV</sequence>
<evidence type="ECO:0000313" key="2">
    <source>
        <dbReference type="EMBL" id="EMR71847.1"/>
    </source>
</evidence>
<dbReference type="AlphaFoldDB" id="M7T5E3"/>
<proteinExistence type="predicted"/>
<keyword evidence="1" id="KW-1133">Transmembrane helix</keyword>
<gene>
    <name evidence="2" type="ORF">UCREL1_1096</name>
</gene>
<accession>M7T5E3</accession>
<reference evidence="3" key="1">
    <citation type="journal article" date="2013" name="Genome Announc.">
        <title>Draft genome sequence of the grapevine dieback fungus Eutypa lata UCR-EL1.</title>
        <authorList>
            <person name="Blanco-Ulate B."/>
            <person name="Rolshausen P.E."/>
            <person name="Cantu D."/>
        </authorList>
    </citation>
    <scope>NUCLEOTIDE SEQUENCE [LARGE SCALE GENOMIC DNA]</scope>
    <source>
        <strain evidence="3">UCR-EL1</strain>
    </source>
</reference>
<dbReference type="Proteomes" id="UP000012174">
    <property type="component" value="Unassembled WGS sequence"/>
</dbReference>
<keyword evidence="1" id="KW-0812">Transmembrane</keyword>
<dbReference type="EMBL" id="KB705565">
    <property type="protein sequence ID" value="EMR71847.1"/>
    <property type="molecule type" value="Genomic_DNA"/>
</dbReference>